<reference evidence="12" key="1">
    <citation type="journal article" date="2013" name="J. Plant Res.">
        <title>Effect of fungi and light on seed germination of three Opuntia species from semiarid lands of central Mexico.</title>
        <authorList>
            <person name="Delgado-Sanchez P."/>
            <person name="Jimenez-Bremont J.F."/>
            <person name="Guerrero-Gonzalez Mde L."/>
            <person name="Flores J."/>
        </authorList>
    </citation>
    <scope>NUCLEOTIDE SEQUENCE</scope>
    <source>
        <tissue evidence="12">Cladode</tissue>
    </source>
</reference>
<feature type="transmembrane region" description="Helical" evidence="10">
    <location>
        <begin position="303"/>
        <end position="323"/>
    </location>
</feature>
<dbReference type="GO" id="GO:0006629">
    <property type="term" value="P:lipid metabolic process"/>
    <property type="evidence" value="ECO:0007669"/>
    <property type="project" value="UniProtKB-KW"/>
</dbReference>
<feature type="transmembrane region" description="Helical" evidence="10">
    <location>
        <begin position="20"/>
        <end position="37"/>
    </location>
</feature>
<dbReference type="EMBL" id="GISG01202557">
    <property type="protein sequence ID" value="MBA4658991.1"/>
    <property type="molecule type" value="Transcribed_RNA"/>
</dbReference>
<keyword evidence="7" id="KW-0443">Lipid metabolism</keyword>
<comment type="similarity">
    <text evidence="3">Belongs to the wax synthase family.</text>
</comment>
<dbReference type="GO" id="GO:0047196">
    <property type="term" value="F:long-chain-alcohol O-fatty-acyltransferase activity"/>
    <property type="evidence" value="ECO:0007669"/>
    <property type="project" value="UniProtKB-EC"/>
</dbReference>
<comment type="pathway">
    <text evidence="2">Secondary metabolite biosynthesis.</text>
</comment>
<sequence>MAIAILQERLPIKMEDEGMVLLKVWLIILISLSYSYLTSSKIPSGKLRLLFLLPVFTLHSLLPLSLSSTLPTGITAFFITWLANFKLLLFSFNLGPLSPSLSLPKFILTAAFPVKIKGSPSPLNPKPTKILPLNLWSKALIFAILVALCDHHKSTLPQWAVLGVYCAMLYLFIDVILGVSNMIVGSTIGVELEPPSDEPYAATSLQDFWGRRWNLMVTDTLRYTVYLPLRVFLSKYLGKASASAAAIATSFLVSGLMHELIFYYMSRVRPTWEVTWFFVLHGLCVVVEVALKRALGPKLRLHWVVTGPLTVGFVMGTGFWWFFPPLVRNQADARAIEEAKTLYEFIKAIFKGQ</sequence>
<dbReference type="Pfam" id="PF13813">
    <property type="entry name" value="MBOAT_2"/>
    <property type="match status" value="1"/>
</dbReference>
<dbReference type="PIRSF" id="PIRSF037006">
    <property type="entry name" value="Wax_synthase"/>
    <property type="match status" value="1"/>
</dbReference>
<evidence type="ECO:0000256" key="8">
    <source>
        <dbReference type="ARBA" id="ARBA00023136"/>
    </source>
</evidence>
<keyword evidence="5 10" id="KW-0812">Transmembrane</keyword>
<dbReference type="InterPro" id="IPR032805">
    <property type="entry name" value="Wax_synthase_dom"/>
</dbReference>
<evidence type="ECO:0000256" key="5">
    <source>
        <dbReference type="ARBA" id="ARBA00022692"/>
    </source>
</evidence>
<reference evidence="12" key="2">
    <citation type="submission" date="2020-07" db="EMBL/GenBank/DDBJ databases">
        <authorList>
            <person name="Vera ALvarez R."/>
            <person name="Arias-Moreno D.M."/>
            <person name="Jimenez-Jacinto V."/>
            <person name="Jimenez-Bremont J.F."/>
            <person name="Swaminathan K."/>
            <person name="Moose S.P."/>
            <person name="Guerrero-Gonzalez M.L."/>
            <person name="Marino-Ramirez L."/>
            <person name="Landsman D."/>
            <person name="Rodriguez-Kessler M."/>
            <person name="Delgado-Sanchez P."/>
        </authorList>
    </citation>
    <scope>NUCLEOTIDE SEQUENCE</scope>
    <source>
        <tissue evidence="12">Cladode</tissue>
    </source>
</reference>
<feature type="transmembrane region" description="Helical" evidence="10">
    <location>
        <begin position="161"/>
        <end position="184"/>
    </location>
</feature>
<feature type="transmembrane region" description="Helical" evidence="10">
    <location>
        <begin position="245"/>
        <end position="265"/>
    </location>
</feature>
<keyword evidence="9 12" id="KW-0012">Acyltransferase</keyword>
<feature type="transmembrane region" description="Helical" evidence="10">
    <location>
        <begin position="130"/>
        <end position="149"/>
    </location>
</feature>
<dbReference type="AlphaFoldDB" id="A0A7C9A6I7"/>
<dbReference type="GO" id="GO:0016020">
    <property type="term" value="C:membrane"/>
    <property type="evidence" value="ECO:0007669"/>
    <property type="project" value="UniProtKB-SubCell"/>
</dbReference>
<proteinExistence type="inferred from homology"/>
<dbReference type="PANTHER" id="PTHR31595:SF57">
    <property type="entry name" value="OS04G0481900 PROTEIN"/>
    <property type="match status" value="1"/>
</dbReference>
<protein>
    <submittedName>
        <fullName evidence="12">Long-chain-alcohol O-fatty-acyltransferase</fullName>
        <ecNumber evidence="12">2.3.1.75</ecNumber>
    </submittedName>
</protein>
<evidence type="ECO:0000256" key="10">
    <source>
        <dbReference type="SAM" id="Phobius"/>
    </source>
</evidence>
<evidence type="ECO:0000256" key="4">
    <source>
        <dbReference type="ARBA" id="ARBA00022679"/>
    </source>
</evidence>
<comment type="subcellular location">
    <subcellularLocation>
        <location evidence="1">Membrane</location>
        <topology evidence="1">Multi-pass membrane protein</topology>
    </subcellularLocation>
</comment>
<dbReference type="InterPro" id="IPR044851">
    <property type="entry name" value="Wax_synthase"/>
</dbReference>
<evidence type="ECO:0000256" key="9">
    <source>
        <dbReference type="ARBA" id="ARBA00023315"/>
    </source>
</evidence>
<evidence type="ECO:0000256" key="6">
    <source>
        <dbReference type="ARBA" id="ARBA00022989"/>
    </source>
</evidence>
<evidence type="ECO:0000256" key="3">
    <source>
        <dbReference type="ARBA" id="ARBA00007282"/>
    </source>
</evidence>
<keyword evidence="8 10" id="KW-0472">Membrane</keyword>
<evidence type="ECO:0000259" key="11">
    <source>
        <dbReference type="Pfam" id="PF13813"/>
    </source>
</evidence>
<evidence type="ECO:0000256" key="7">
    <source>
        <dbReference type="ARBA" id="ARBA00023098"/>
    </source>
</evidence>
<evidence type="ECO:0000313" key="12">
    <source>
        <dbReference type="EMBL" id="MBA4658991.1"/>
    </source>
</evidence>
<keyword evidence="4 12" id="KW-0808">Transferase</keyword>
<accession>A0A7C9A6I7</accession>
<evidence type="ECO:0000256" key="1">
    <source>
        <dbReference type="ARBA" id="ARBA00004141"/>
    </source>
</evidence>
<name>A0A7C9A6I7_OPUST</name>
<keyword evidence="6 10" id="KW-1133">Transmembrane helix</keyword>
<evidence type="ECO:0000256" key="2">
    <source>
        <dbReference type="ARBA" id="ARBA00005179"/>
    </source>
</evidence>
<feature type="transmembrane region" description="Helical" evidence="10">
    <location>
        <begin position="271"/>
        <end position="291"/>
    </location>
</feature>
<dbReference type="InterPro" id="IPR017088">
    <property type="entry name" value="Wax_synthase_Magnoliopsida"/>
</dbReference>
<feature type="domain" description="Wax synthase" evidence="11">
    <location>
        <begin position="196"/>
        <end position="279"/>
    </location>
</feature>
<dbReference type="EC" id="2.3.1.75" evidence="12"/>
<organism evidence="12">
    <name type="scientific">Opuntia streptacantha</name>
    <name type="common">Prickly pear cactus</name>
    <name type="synonym">Opuntia cardona</name>
    <dbReference type="NCBI Taxonomy" id="393608"/>
    <lineage>
        <taxon>Eukaryota</taxon>
        <taxon>Viridiplantae</taxon>
        <taxon>Streptophyta</taxon>
        <taxon>Embryophyta</taxon>
        <taxon>Tracheophyta</taxon>
        <taxon>Spermatophyta</taxon>
        <taxon>Magnoliopsida</taxon>
        <taxon>eudicotyledons</taxon>
        <taxon>Gunneridae</taxon>
        <taxon>Pentapetalae</taxon>
        <taxon>Caryophyllales</taxon>
        <taxon>Cactineae</taxon>
        <taxon>Cactaceae</taxon>
        <taxon>Opuntioideae</taxon>
        <taxon>Opuntia</taxon>
    </lineage>
</organism>
<dbReference type="PANTHER" id="PTHR31595">
    <property type="entry name" value="LONG-CHAIN-ALCOHOL O-FATTY-ACYLTRANSFERASE 3-RELATED"/>
    <property type="match status" value="1"/>
</dbReference>